<dbReference type="EMBL" id="FOFV01000002">
    <property type="protein sequence ID" value="SEQ21753.1"/>
    <property type="molecule type" value="Genomic_DNA"/>
</dbReference>
<evidence type="ECO:0000313" key="3">
    <source>
        <dbReference type="Proteomes" id="UP000199503"/>
    </source>
</evidence>
<keyword evidence="1" id="KW-0812">Transmembrane</keyword>
<organism evidence="2 3">
    <name type="scientific">Lentzea albida</name>
    <dbReference type="NCBI Taxonomy" id="65499"/>
    <lineage>
        <taxon>Bacteria</taxon>
        <taxon>Bacillati</taxon>
        <taxon>Actinomycetota</taxon>
        <taxon>Actinomycetes</taxon>
        <taxon>Pseudonocardiales</taxon>
        <taxon>Pseudonocardiaceae</taxon>
        <taxon>Lentzea</taxon>
    </lineage>
</organism>
<feature type="transmembrane region" description="Helical" evidence="1">
    <location>
        <begin position="41"/>
        <end position="58"/>
    </location>
</feature>
<dbReference type="STRING" id="65499.SAMN04488000_102201"/>
<name>A0A1H9E923_9PSEU</name>
<evidence type="ECO:0000313" key="2">
    <source>
        <dbReference type="EMBL" id="SEQ21753.1"/>
    </source>
</evidence>
<accession>A0A1H9E923</accession>
<feature type="transmembrane region" description="Helical" evidence="1">
    <location>
        <begin position="179"/>
        <end position="205"/>
    </location>
</feature>
<dbReference type="RefSeq" id="WP_089911098.1">
    <property type="nucleotide sequence ID" value="NZ_FOFV01000002.1"/>
</dbReference>
<feature type="transmembrane region" description="Helical" evidence="1">
    <location>
        <begin position="225"/>
        <end position="245"/>
    </location>
</feature>
<protein>
    <submittedName>
        <fullName evidence="2">Uncharacterized protein</fullName>
    </submittedName>
</protein>
<feature type="transmembrane region" description="Helical" evidence="1">
    <location>
        <begin position="12"/>
        <end position="35"/>
    </location>
</feature>
<feature type="transmembrane region" description="Helical" evidence="1">
    <location>
        <begin position="94"/>
        <end position="113"/>
    </location>
</feature>
<dbReference type="AlphaFoldDB" id="A0A1H9E923"/>
<gene>
    <name evidence="2" type="ORF">SAMN04488000_102201</name>
</gene>
<evidence type="ECO:0000256" key="1">
    <source>
        <dbReference type="SAM" id="Phobius"/>
    </source>
</evidence>
<sequence>MTTTVSPAVRPLVRHGAEMLVAMLVGMALLGPLWTPERVEFAALWMAVSMSVPMALWMRYRGHGRILEMCAAMVVPYAVLLVPHWIGWLDADTVLMGGHLLMLPAMALVVVLFRHEHGVPSTNPVVRALGDRWPALIALAVTFDFWQSALVPPVWTLLLCQAAYLFWGRRTPRVQLAVFSLYAALAVVVIVVSASAGVLLIALGWGAHAVWDLVHHVRDAVVPRWWSEFCGVFDLVIAVTILIAWF</sequence>
<keyword evidence="1" id="KW-1133">Transmembrane helix</keyword>
<keyword evidence="3" id="KW-1185">Reference proteome</keyword>
<dbReference type="Proteomes" id="UP000199503">
    <property type="component" value="Unassembled WGS sequence"/>
</dbReference>
<feature type="transmembrane region" description="Helical" evidence="1">
    <location>
        <begin position="70"/>
        <end position="88"/>
    </location>
</feature>
<reference evidence="3" key="1">
    <citation type="submission" date="2016-10" db="EMBL/GenBank/DDBJ databases">
        <authorList>
            <person name="Varghese N."/>
            <person name="Submissions S."/>
        </authorList>
    </citation>
    <scope>NUCLEOTIDE SEQUENCE [LARGE SCALE GENOMIC DNA]</scope>
    <source>
        <strain evidence="3">DSM 44437</strain>
    </source>
</reference>
<keyword evidence="1" id="KW-0472">Membrane</keyword>
<dbReference type="OrthoDB" id="582306at2"/>
<proteinExistence type="predicted"/>
<feature type="transmembrane region" description="Helical" evidence="1">
    <location>
        <begin position="149"/>
        <end position="167"/>
    </location>
</feature>